<gene>
    <name evidence="3" type="ORF">POM88_039987</name>
</gene>
<keyword evidence="4" id="KW-1185">Reference proteome</keyword>
<dbReference type="EMBL" id="JAUIZM010000009">
    <property type="protein sequence ID" value="KAK1364426.1"/>
    <property type="molecule type" value="Genomic_DNA"/>
</dbReference>
<feature type="domain" description="NB-ARC" evidence="2">
    <location>
        <begin position="26"/>
        <end position="169"/>
    </location>
</feature>
<dbReference type="SUPFAM" id="SSF52540">
    <property type="entry name" value="P-loop containing nucleoside triphosphate hydrolases"/>
    <property type="match status" value="1"/>
</dbReference>
<accession>A0AAD8M8A7</accession>
<dbReference type="PRINTS" id="PR00364">
    <property type="entry name" value="DISEASERSIST"/>
</dbReference>
<dbReference type="Gene3D" id="3.40.50.300">
    <property type="entry name" value="P-loop containing nucleotide triphosphate hydrolases"/>
    <property type="match status" value="1"/>
</dbReference>
<reference evidence="3" key="1">
    <citation type="submission" date="2023-02" db="EMBL/GenBank/DDBJ databases">
        <title>Genome of toxic invasive species Heracleum sosnowskyi carries increased number of genes despite the absence of recent whole-genome duplications.</title>
        <authorList>
            <person name="Schelkunov M."/>
            <person name="Shtratnikova V."/>
            <person name="Makarenko M."/>
            <person name="Klepikova A."/>
            <person name="Omelchenko D."/>
            <person name="Novikova G."/>
            <person name="Obukhova E."/>
            <person name="Bogdanov V."/>
            <person name="Penin A."/>
            <person name="Logacheva M."/>
        </authorList>
    </citation>
    <scope>NUCLEOTIDE SEQUENCE</scope>
    <source>
        <strain evidence="3">Hsosn_3</strain>
        <tissue evidence="3">Leaf</tissue>
    </source>
</reference>
<dbReference type="GO" id="GO:0006952">
    <property type="term" value="P:defense response"/>
    <property type="evidence" value="ECO:0007669"/>
    <property type="project" value="UniProtKB-KW"/>
</dbReference>
<keyword evidence="1" id="KW-0611">Plant defense</keyword>
<evidence type="ECO:0000259" key="2">
    <source>
        <dbReference type="Pfam" id="PF00931"/>
    </source>
</evidence>
<evidence type="ECO:0000313" key="3">
    <source>
        <dbReference type="EMBL" id="KAK1364426.1"/>
    </source>
</evidence>
<evidence type="ECO:0000313" key="4">
    <source>
        <dbReference type="Proteomes" id="UP001237642"/>
    </source>
</evidence>
<dbReference type="AlphaFoldDB" id="A0AAD8M8A7"/>
<dbReference type="InterPro" id="IPR027417">
    <property type="entry name" value="P-loop_NTPase"/>
</dbReference>
<sequence>MVKHMEIRNTPPFEDESLIVGRDNDISFLVDMLCNKNDGGLLVNAILEMGGQGKTTLARMVYNEDATINMLPKRMWVTISDDFDFMKILNQIVVSLTSRPSVLENAGLIKDLREKLKGEKFLLVLDDVWNEKPEEWEKLMNSLLGVGGARGSNILVTTRSQKVIDAMRCFRK</sequence>
<dbReference type="InterPro" id="IPR002182">
    <property type="entry name" value="NB-ARC"/>
</dbReference>
<dbReference type="GO" id="GO:0043531">
    <property type="term" value="F:ADP binding"/>
    <property type="evidence" value="ECO:0007669"/>
    <property type="project" value="InterPro"/>
</dbReference>
<dbReference type="PANTHER" id="PTHR36766">
    <property type="entry name" value="PLANT BROAD-SPECTRUM MILDEW RESISTANCE PROTEIN RPW8"/>
    <property type="match status" value="1"/>
</dbReference>
<name>A0AAD8M8A7_9APIA</name>
<proteinExistence type="predicted"/>
<organism evidence="3 4">
    <name type="scientific">Heracleum sosnowskyi</name>
    <dbReference type="NCBI Taxonomy" id="360622"/>
    <lineage>
        <taxon>Eukaryota</taxon>
        <taxon>Viridiplantae</taxon>
        <taxon>Streptophyta</taxon>
        <taxon>Embryophyta</taxon>
        <taxon>Tracheophyta</taxon>
        <taxon>Spermatophyta</taxon>
        <taxon>Magnoliopsida</taxon>
        <taxon>eudicotyledons</taxon>
        <taxon>Gunneridae</taxon>
        <taxon>Pentapetalae</taxon>
        <taxon>asterids</taxon>
        <taxon>campanulids</taxon>
        <taxon>Apiales</taxon>
        <taxon>Apiaceae</taxon>
        <taxon>Apioideae</taxon>
        <taxon>apioid superclade</taxon>
        <taxon>Tordylieae</taxon>
        <taxon>Tordyliinae</taxon>
        <taxon>Heracleum</taxon>
    </lineage>
</organism>
<reference evidence="3" key="2">
    <citation type="submission" date="2023-05" db="EMBL/GenBank/DDBJ databases">
        <authorList>
            <person name="Schelkunov M.I."/>
        </authorList>
    </citation>
    <scope>NUCLEOTIDE SEQUENCE</scope>
    <source>
        <strain evidence="3">Hsosn_3</strain>
        <tissue evidence="3">Leaf</tissue>
    </source>
</reference>
<dbReference type="PANTHER" id="PTHR36766:SF70">
    <property type="entry name" value="DISEASE RESISTANCE PROTEIN RGA4"/>
    <property type="match status" value="1"/>
</dbReference>
<dbReference type="Pfam" id="PF00931">
    <property type="entry name" value="NB-ARC"/>
    <property type="match status" value="1"/>
</dbReference>
<comment type="caution">
    <text evidence="3">The sequence shown here is derived from an EMBL/GenBank/DDBJ whole genome shotgun (WGS) entry which is preliminary data.</text>
</comment>
<dbReference type="Proteomes" id="UP001237642">
    <property type="component" value="Unassembled WGS sequence"/>
</dbReference>
<protein>
    <submittedName>
        <fullName evidence="3">Nucleotide binding site protein</fullName>
    </submittedName>
</protein>
<evidence type="ECO:0000256" key="1">
    <source>
        <dbReference type="ARBA" id="ARBA00022821"/>
    </source>
</evidence>